<keyword evidence="7" id="KW-0472">Membrane</keyword>
<feature type="compositionally biased region" description="Acidic residues" evidence="8">
    <location>
        <begin position="621"/>
        <end position="636"/>
    </location>
</feature>
<dbReference type="InterPro" id="IPR018511">
    <property type="entry name" value="Hemolysin-typ_Ca-bd_CS"/>
</dbReference>
<protein>
    <recommendedName>
        <fullName evidence="9">Cadherin domain-containing protein</fullName>
    </recommendedName>
</protein>
<evidence type="ECO:0000256" key="3">
    <source>
        <dbReference type="ARBA" id="ARBA00022525"/>
    </source>
</evidence>
<dbReference type="PANTHER" id="PTHR38340">
    <property type="entry name" value="S-LAYER PROTEIN"/>
    <property type="match status" value="1"/>
</dbReference>
<sequence length="1558" mass="154092">MNNGGYAIAWEDYSGSLIDLSGSGIKLRIYDSNGNPTGAEILVNTTLLGSQTQPSITTLNNGNIVVTWTDPALVGILGANVHGQMFTAAGAPVGGEFVVNTGLLGALLGAQNTSDVVALAGGRFLVTFTTFGLTSSEVIGQLYDASGAAVGTNFRINTNLDGAQVDSKITALSNGGFIVTWEDSSGDYGDASGSAIVAQLFSASGERVGFEFRVNTTTTGSQVDQTVTTLDNGNFVVTWTDPSAGNANVRGQIYTSAGVAVGSEFVVNTVLTGAQTEPVIAALPSGGFVVVWTDSSGSYGDASGSAILAQAFDASGVQVGGPVLVNTSTTGAQLNPAVTVLSDGRITITWETPGTAGVTAIVSQQMVLNSAPTGIVIDDAQVEENATAGTVVGTVSATDPDGDTITYTLVDDGGGRFVIDADTGVITVAPGAVLDYETDRDIDITVRATDEFGTTTDQTITILLTNVDEFPTIEGTPGDDVITAPSDDTTTINGGGGNDTLTGAGGNDTLNGGDGNDTLAGMGGDDVLNGGPGDDSLDGGEGNDTVNGGGGNDTGLGGTGNDILNGGDGDDILDGGDGDDQVNGEGGNDTLSGGNDDDVLNGGAGTDTIDGGAGNDTIDGGADDDILEGGTGDDEITGGTGNDTLDGGDGNDILVGGDGNDTLDGGAGADDMTGGAGDDTYYVDNPGDAVNEDAGGGNDRIITTIDYALSDGDNIEDLSAGSDDGLTLTGNSAENTITGAGGTDTIYGLAGNDELFGAGGNDVLEGGDGDDTLDGGAGDDIMRGGLGNDTYSVDSAGDVIEEGADAGTDTVIASVDYTLGEDSNIENLRAGSNAGLVLTGNSLDNVIDGANGNDTISGLDGNDDLDGGAGDDTIDGGNGNDLITGGTGSDTLIGGEGDDLLSGGAGNDTIEGNGGNDRLDGGTGADAMAGGAGNDIYIVDDAGDVVTELDGEGSDTIQTRISYTLSDDQSIERLASIAAGDVTLIGNAFDNRIDGGNGNDTIEGRGGTDTLSGGNGNDEIDGGSGNDLLYGNAGDDTLVGGDGNDRLEGGAGADTMRGGLGADTYIVESAGDIVVELDGQGTDTILTSVNYTLGEDQFVEMLRSNSSADLILTGNSRDNHIDGGTGNDIVRGLGGDDDLYGKAGNDTVEGGAGNDMISGDDGDDTLDGGDDNDLIYGGTGTDTLAGGAGNDRLDGQAGTDMLVGGVGDDTYIVDEDDVVVELAGEGTDIVQARGNYTLAAGSSIERLQGLSNLGSTLIGNELDNSILGGGGNDTIRGLDGNDSLAGGNGNDTIFGGANDDVVRGDNGNDILNGDDGNDSLIGGVGNDTLTGGAGNDTLSGEAGSDTLIGGDGDDVYYIDAPIDAIVEGFTATGGYDTIATTTSYTLVDSISIEQITAKNDAGVTLIGNSFDNRLNGAAGADTLRGGGGNDAIYGFAGNDVIVGGAGRDSLIGGTGADRFVYESVSDTAGTNLSLVDRITDFSTAQGDQIDLSGIDAVTGGTNDAFTLVAAFTGVAGQLISVASGSGYLVQGDVNGDGAADFTINVTTPAPLTGTDFIL</sequence>
<feature type="compositionally biased region" description="Low complexity" evidence="8">
    <location>
        <begin position="606"/>
        <end position="620"/>
    </location>
</feature>
<dbReference type="GO" id="GO:0090729">
    <property type="term" value="F:toxin activity"/>
    <property type="evidence" value="ECO:0007669"/>
    <property type="project" value="UniProtKB-KW"/>
</dbReference>
<dbReference type="GO" id="GO:0016020">
    <property type="term" value="C:membrane"/>
    <property type="evidence" value="ECO:0007669"/>
    <property type="project" value="UniProtKB-SubCell"/>
</dbReference>
<feature type="compositionally biased region" description="Low complexity" evidence="8">
    <location>
        <begin position="507"/>
        <end position="519"/>
    </location>
</feature>
<evidence type="ECO:0000256" key="2">
    <source>
        <dbReference type="ARBA" id="ARBA00004613"/>
    </source>
</evidence>
<dbReference type="EMBL" id="CP006644">
    <property type="protein sequence ID" value="AHE54546.1"/>
    <property type="molecule type" value="Genomic_DNA"/>
</dbReference>
<feature type="compositionally biased region" description="Acidic residues" evidence="8">
    <location>
        <begin position="1158"/>
        <end position="1170"/>
    </location>
</feature>
<dbReference type="Proteomes" id="UP000018851">
    <property type="component" value="Chromosome"/>
</dbReference>
<dbReference type="InterPro" id="IPR001343">
    <property type="entry name" value="Hemolysn_Ca-bd"/>
</dbReference>
<dbReference type="InterPro" id="IPR015919">
    <property type="entry name" value="Cadherin-like_sf"/>
</dbReference>
<dbReference type="STRING" id="1123269.NX02_14300"/>
<dbReference type="InterPro" id="IPR050557">
    <property type="entry name" value="RTX_toxin/Mannuronan_C5-epim"/>
</dbReference>
<keyword evidence="3" id="KW-0964">Secreted</keyword>
<gene>
    <name evidence="10" type="ORF">NX02_14300</name>
</gene>
<evidence type="ECO:0000256" key="4">
    <source>
        <dbReference type="ARBA" id="ARBA00022656"/>
    </source>
</evidence>
<keyword evidence="4" id="KW-0800">Toxin</keyword>
<evidence type="ECO:0000313" key="11">
    <source>
        <dbReference type="Proteomes" id="UP000018851"/>
    </source>
</evidence>
<dbReference type="eggNOG" id="COG2931">
    <property type="taxonomic scope" value="Bacteria"/>
</dbReference>
<dbReference type="PROSITE" id="PS00330">
    <property type="entry name" value="HEMOLYSIN_CALCIUM"/>
    <property type="match status" value="21"/>
</dbReference>
<dbReference type="InterPro" id="IPR002126">
    <property type="entry name" value="Cadherin-like_dom"/>
</dbReference>
<feature type="compositionally biased region" description="Acidic residues" evidence="8">
    <location>
        <begin position="568"/>
        <end position="582"/>
    </location>
</feature>
<dbReference type="SMART" id="SM00112">
    <property type="entry name" value="CA"/>
    <property type="match status" value="1"/>
</dbReference>
<feature type="region of interest" description="Disordered" evidence="8">
    <location>
        <begin position="995"/>
        <end position="1027"/>
    </location>
</feature>
<dbReference type="KEGG" id="ssan:NX02_14300"/>
<dbReference type="PRINTS" id="PR00313">
    <property type="entry name" value="CABNDNGRPT"/>
</dbReference>
<evidence type="ECO:0000259" key="9">
    <source>
        <dbReference type="PROSITE" id="PS50268"/>
    </source>
</evidence>
<keyword evidence="11" id="KW-1185">Reference proteome</keyword>
<dbReference type="GO" id="GO:0005509">
    <property type="term" value="F:calcium ion binding"/>
    <property type="evidence" value="ECO:0007669"/>
    <property type="project" value="InterPro"/>
</dbReference>
<evidence type="ECO:0000256" key="6">
    <source>
        <dbReference type="ARBA" id="ARBA00023026"/>
    </source>
</evidence>
<reference evidence="10 11" key="1">
    <citation type="submission" date="2013-07" db="EMBL/GenBank/DDBJ databases">
        <title>Completed genome of Sphingomonas sanxanigenens NX02.</title>
        <authorList>
            <person name="Ma T."/>
            <person name="Huang H."/>
            <person name="Wu M."/>
            <person name="Li X."/>
            <person name="Li G."/>
        </authorList>
    </citation>
    <scope>NUCLEOTIDE SEQUENCE [LARGE SCALE GENOMIC DNA]</scope>
    <source>
        <strain evidence="10 11">NX02</strain>
    </source>
</reference>
<evidence type="ECO:0000256" key="5">
    <source>
        <dbReference type="ARBA" id="ARBA00022737"/>
    </source>
</evidence>
<dbReference type="PRINTS" id="PR01488">
    <property type="entry name" value="RTXTOXINA"/>
</dbReference>
<dbReference type="GO" id="GO:0005576">
    <property type="term" value="C:extracellular region"/>
    <property type="evidence" value="ECO:0007669"/>
    <property type="project" value="UniProtKB-SubCell"/>
</dbReference>
<proteinExistence type="predicted"/>
<accession>W0ABU7</accession>
<organism evidence="10 11">
    <name type="scientific">Sphingomonas sanxanigenens DSM 19645 = NX02</name>
    <dbReference type="NCBI Taxonomy" id="1123269"/>
    <lineage>
        <taxon>Bacteria</taxon>
        <taxon>Pseudomonadati</taxon>
        <taxon>Pseudomonadota</taxon>
        <taxon>Alphaproteobacteria</taxon>
        <taxon>Sphingomonadales</taxon>
        <taxon>Sphingomonadaceae</taxon>
        <taxon>Sphingomonas</taxon>
    </lineage>
</organism>
<keyword evidence="6" id="KW-0843">Virulence</keyword>
<comment type="subcellular location">
    <subcellularLocation>
        <location evidence="1">Membrane</location>
    </subcellularLocation>
    <subcellularLocation>
        <location evidence="2">Secreted</location>
    </subcellularLocation>
</comment>
<dbReference type="GO" id="GO:0007156">
    <property type="term" value="P:homophilic cell adhesion via plasma membrane adhesion molecules"/>
    <property type="evidence" value="ECO:0007669"/>
    <property type="project" value="InterPro"/>
</dbReference>
<feature type="region of interest" description="Disordered" evidence="8">
    <location>
        <begin position="471"/>
        <end position="672"/>
    </location>
</feature>
<evidence type="ECO:0000313" key="10">
    <source>
        <dbReference type="EMBL" id="AHE54546.1"/>
    </source>
</evidence>
<dbReference type="Pfam" id="PF00028">
    <property type="entry name" value="Cadherin"/>
    <property type="match status" value="1"/>
</dbReference>
<dbReference type="Gene3D" id="2.60.40.60">
    <property type="entry name" value="Cadherins"/>
    <property type="match status" value="1"/>
</dbReference>
<dbReference type="PANTHER" id="PTHR38340:SF1">
    <property type="entry name" value="S-LAYER PROTEIN"/>
    <property type="match status" value="1"/>
</dbReference>
<dbReference type="PROSITE" id="PS50268">
    <property type="entry name" value="CADHERIN_2"/>
    <property type="match status" value="1"/>
</dbReference>
<evidence type="ECO:0000256" key="1">
    <source>
        <dbReference type="ARBA" id="ARBA00004370"/>
    </source>
</evidence>
<dbReference type="PATRIC" id="fig|1123269.5.peg.2787"/>
<feature type="compositionally biased region" description="Low complexity" evidence="8">
    <location>
        <begin position="660"/>
        <end position="672"/>
    </location>
</feature>
<feature type="domain" description="Cadherin" evidence="9">
    <location>
        <begin position="380"/>
        <end position="473"/>
    </location>
</feature>
<dbReference type="SUPFAM" id="SSF49313">
    <property type="entry name" value="Cadherin-like"/>
    <property type="match status" value="1"/>
</dbReference>
<dbReference type="CDD" id="cd11304">
    <property type="entry name" value="Cadherin_repeat"/>
    <property type="match status" value="1"/>
</dbReference>
<keyword evidence="5" id="KW-0677">Repeat</keyword>
<dbReference type="InterPro" id="IPR003995">
    <property type="entry name" value="RTX_toxin_determinant-A"/>
</dbReference>
<dbReference type="HOGENOM" id="CLU_240402_0_0_5"/>
<dbReference type="SUPFAM" id="SSF51120">
    <property type="entry name" value="beta-Roll"/>
    <property type="match status" value="9"/>
</dbReference>
<evidence type="ECO:0000256" key="8">
    <source>
        <dbReference type="SAM" id="MobiDB-lite"/>
    </source>
</evidence>
<dbReference type="Gene3D" id="2.150.10.10">
    <property type="entry name" value="Serralysin-like metalloprotease, C-terminal"/>
    <property type="match status" value="8"/>
</dbReference>
<feature type="compositionally biased region" description="Gly residues" evidence="8">
    <location>
        <begin position="493"/>
        <end position="506"/>
    </location>
</feature>
<evidence type="ECO:0000256" key="7">
    <source>
        <dbReference type="ARBA" id="ARBA00023136"/>
    </source>
</evidence>
<feature type="compositionally biased region" description="Gly residues" evidence="8">
    <location>
        <begin position="539"/>
        <end position="560"/>
    </location>
</feature>
<dbReference type="InterPro" id="IPR011049">
    <property type="entry name" value="Serralysin-like_metalloprot_C"/>
</dbReference>
<name>W0ABU7_9SPHN</name>
<feature type="region of interest" description="Disordered" evidence="8">
    <location>
        <begin position="1142"/>
        <end position="1170"/>
    </location>
</feature>
<dbReference type="Pfam" id="PF00353">
    <property type="entry name" value="HemolysinCabind"/>
    <property type="match status" value="15"/>
</dbReference>